<dbReference type="GO" id="GO:0005507">
    <property type="term" value="F:copper ion binding"/>
    <property type="evidence" value="ECO:0007669"/>
    <property type="project" value="TreeGrafter"/>
</dbReference>
<feature type="transmembrane region" description="Helical" evidence="13">
    <location>
        <begin position="275"/>
        <end position="293"/>
    </location>
</feature>
<dbReference type="GO" id="GO:0043682">
    <property type="term" value="F:P-type divalent copper transporter activity"/>
    <property type="evidence" value="ECO:0007669"/>
    <property type="project" value="TreeGrafter"/>
</dbReference>
<keyword evidence="8" id="KW-0460">Magnesium</keyword>
<reference evidence="15 16" key="1">
    <citation type="submission" date="2020-08" db="EMBL/GenBank/DDBJ databases">
        <title>Genomic Encyclopedia of Type Strains, Phase IV (KMG-IV): sequencing the most valuable type-strain genomes for metagenomic binning, comparative biology and taxonomic classification.</title>
        <authorList>
            <person name="Goeker M."/>
        </authorList>
    </citation>
    <scope>NUCLEOTIDE SEQUENCE [LARGE SCALE GENOMIC DNA]</scope>
    <source>
        <strain evidence="15 16">DSM 102044</strain>
    </source>
</reference>
<name>A0A841MXV4_9BACT</name>
<evidence type="ECO:0000259" key="14">
    <source>
        <dbReference type="PROSITE" id="PS50846"/>
    </source>
</evidence>
<evidence type="ECO:0000256" key="10">
    <source>
        <dbReference type="ARBA" id="ARBA00022989"/>
    </source>
</evidence>
<gene>
    <name evidence="15" type="ORF">FHS59_002928</name>
</gene>
<dbReference type="SUPFAM" id="SSF56784">
    <property type="entry name" value="HAD-like"/>
    <property type="match status" value="1"/>
</dbReference>
<dbReference type="NCBIfam" id="TIGR01494">
    <property type="entry name" value="ATPase_P-type"/>
    <property type="match status" value="1"/>
</dbReference>
<evidence type="ECO:0000313" key="15">
    <source>
        <dbReference type="EMBL" id="MBB6327285.1"/>
    </source>
</evidence>
<feature type="transmembrane region" description="Helical" evidence="13">
    <location>
        <begin position="251"/>
        <end position="269"/>
    </location>
</feature>
<dbReference type="InterPro" id="IPR008250">
    <property type="entry name" value="ATPase_P-typ_transduc_dom_A_sf"/>
</dbReference>
<evidence type="ECO:0000256" key="7">
    <source>
        <dbReference type="ARBA" id="ARBA00022723"/>
    </source>
</evidence>
<evidence type="ECO:0000256" key="5">
    <source>
        <dbReference type="ARBA" id="ARBA00022553"/>
    </source>
</evidence>
<dbReference type="SUPFAM" id="SSF55008">
    <property type="entry name" value="HMA, heavy metal-associated domain"/>
    <property type="match status" value="1"/>
</dbReference>
<dbReference type="InterPro" id="IPR006121">
    <property type="entry name" value="HMA_dom"/>
</dbReference>
<dbReference type="Gene3D" id="1.20.1110.10">
    <property type="entry name" value="Calcium-transporting ATPase, transmembrane domain"/>
    <property type="match status" value="1"/>
</dbReference>
<dbReference type="PROSITE" id="PS00154">
    <property type="entry name" value="ATPASE_E1_E2"/>
    <property type="match status" value="1"/>
</dbReference>
<feature type="transmembrane region" description="Helical" evidence="13">
    <location>
        <begin position="217"/>
        <end position="239"/>
    </location>
</feature>
<evidence type="ECO:0000256" key="8">
    <source>
        <dbReference type="ARBA" id="ARBA00022842"/>
    </source>
</evidence>
<comment type="caution">
    <text evidence="15">The sequence shown here is derived from an EMBL/GenBank/DDBJ whole genome shotgun (WGS) entry which is preliminary data.</text>
</comment>
<dbReference type="Gene3D" id="3.40.1110.10">
    <property type="entry name" value="Calcium-transporting ATPase, cytoplasmic domain N"/>
    <property type="match status" value="1"/>
</dbReference>
<dbReference type="GO" id="GO:0005886">
    <property type="term" value="C:plasma membrane"/>
    <property type="evidence" value="ECO:0007669"/>
    <property type="project" value="UniProtKB-SubCell"/>
</dbReference>
<evidence type="ECO:0000256" key="11">
    <source>
        <dbReference type="ARBA" id="ARBA00023065"/>
    </source>
</evidence>
<dbReference type="PANTHER" id="PTHR43520">
    <property type="entry name" value="ATP7, ISOFORM B"/>
    <property type="match status" value="1"/>
</dbReference>
<dbReference type="SUPFAM" id="SSF81665">
    <property type="entry name" value="Calcium ATPase, transmembrane domain M"/>
    <property type="match status" value="1"/>
</dbReference>
<dbReference type="GO" id="GO:0055070">
    <property type="term" value="P:copper ion homeostasis"/>
    <property type="evidence" value="ECO:0007669"/>
    <property type="project" value="TreeGrafter"/>
</dbReference>
<keyword evidence="4" id="KW-1003">Cell membrane</keyword>
<dbReference type="GO" id="GO:0016887">
    <property type="term" value="F:ATP hydrolysis activity"/>
    <property type="evidence" value="ECO:0007669"/>
    <property type="project" value="InterPro"/>
</dbReference>
<dbReference type="InterPro" id="IPR001757">
    <property type="entry name" value="P_typ_ATPase"/>
</dbReference>
<feature type="transmembrane region" description="Helical" evidence="13">
    <location>
        <begin position="776"/>
        <end position="799"/>
    </location>
</feature>
<evidence type="ECO:0000313" key="16">
    <source>
        <dbReference type="Proteomes" id="UP000588604"/>
    </source>
</evidence>
<dbReference type="Proteomes" id="UP000588604">
    <property type="component" value="Unassembled WGS sequence"/>
</dbReference>
<dbReference type="Pfam" id="PF00122">
    <property type="entry name" value="E1-E2_ATPase"/>
    <property type="match status" value="1"/>
</dbReference>
<dbReference type="CDD" id="cd00371">
    <property type="entry name" value="HMA"/>
    <property type="match status" value="1"/>
</dbReference>
<keyword evidence="7" id="KW-0479">Metal-binding</keyword>
<dbReference type="InterPro" id="IPR023298">
    <property type="entry name" value="ATPase_P-typ_TM_dom_sf"/>
</dbReference>
<dbReference type="InterPro" id="IPR021993">
    <property type="entry name" value="ATPase-cat-bd"/>
</dbReference>
<organism evidence="15 16">
    <name type="scientific">Algoriphagus iocasae</name>
    <dbReference type="NCBI Taxonomy" id="1836499"/>
    <lineage>
        <taxon>Bacteria</taxon>
        <taxon>Pseudomonadati</taxon>
        <taxon>Bacteroidota</taxon>
        <taxon>Cytophagia</taxon>
        <taxon>Cytophagales</taxon>
        <taxon>Cyclobacteriaceae</taxon>
        <taxon>Algoriphagus</taxon>
    </lineage>
</organism>
<dbReference type="PRINTS" id="PR00119">
    <property type="entry name" value="CATATPASE"/>
</dbReference>
<keyword evidence="3" id="KW-0813">Transport</keyword>
<dbReference type="InterPro" id="IPR036412">
    <property type="entry name" value="HAD-like_sf"/>
</dbReference>
<dbReference type="Gene3D" id="3.40.50.1000">
    <property type="entry name" value="HAD superfamily/HAD-like"/>
    <property type="match status" value="1"/>
</dbReference>
<proteinExistence type="inferred from homology"/>
<dbReference type="SUPFAM" id="SSF81653">
    <property type="entry name" value="Calcium ATPase, transduction domain A"/>
    <property type="match status" value="1"/>
</dbReference>
<keyword evidence="6 13" id="KW-0812">Transmembrane</keyword>
<keyword evidence="9" id="KW-1278">Translocase</keyword>
<feature type="transmembrane region" description="Helical" evidence="13">
    <location>
        <begin position="453"/>
        <end position="477"/>
    </location>
</feature>
<sequence>MIVNPNPESLTKCFHCGEACTESPIVLEEKSFCCQGCKLVYEVLSDNGLCSYYDLEEFPGESQKLKSSKFQKFDFLEDLDVQNQLLDFKNEEECHVTFFIPIIHCASCIWLLENLMQINSGVISSRVDFIKKKVQVKYNPNKISLKELVVLLSTIGYEPKIKLSDEGGTSNPSIDNKLITQLAVAGFCFGNMMLFSLPEYFSETKLLGEGFKGLFNYLNVLLALPVIIYSANSYFLSAWNSLKQKKVNMDVPIVLGIIALFLYSLWEIFFSGNAGFMDSLGGLIFFLLLGKVYQQKTFATLEFDRDYKSYFPMAVTKLVQDQENVVPISKLSIGDVILIGDQELIPADSILLNQSAYIDYSFVTGEEIPVSIKKGEVIYAGGRQIGEPILLTVQKSPSQGYLTDLWNNDAFEKEKTGNLEPLANKVSGVFTWTVLAVAFVAFLFWSFEDLSLAVKAFTSVLIVACPCALAMSTPFTLGNTLRIFGKGKLYLKNASVVEKMAQVDTLVFDKTGTLTSPANATINFHGECLTDETKDVLKSLVSKSSHPLSNRINQWLGTRSFLKIDGFKEIKGKGLEAFYFGECICLGSQEFIGSKKLIKISDGNLVFLSIANHEIGYFHIQSGLRESSPPMIRELAKSYELHLLSGDQSHEQLSLRSNLGPQINFNFNQSPNDKLEYLQNLSRNGKHTLMVGDGLNDAGALQASEVGIAVTEQVSHFSPASDAIIDSSVISKIPEFLAFAKSNRTIIKISFLLSFAYNLIGISLAVQGLLSPVICAILMPLSSITVVIFTTVSTNLVALKKGLIKLKKD</sequence>
<dbReference type="EMBL" id="JACIJO010000003">
    <property type="protein sequence ID" value="MBB6327285.1"/>
    <property type="molecule type" value="Genomic_DNA"/>
</dbReference>
<keyword evidence="12 13" id="KW-0472">Membrane</keyword>
<feature type="domain" description="HMA" evidence="14">
    <location>
        <begin position="94"/>
        <end position="160"/>
    </location>
</feature>
<dbReference type="PROSITE" id="PS50846">
    <property type="entry name" value="HMA_2"/>
    <property type="match status" value="1"/>
</dbReference>
<keyword evidence="5" id="KW-0597">Phosphoprotein</keyword>
<dbReference type="Pfam" id="PF12156">
    <property type="entry name" value="ATPase-cat_bd"/>
    <property type="match status" value="1"/>
</dbReference>
<comment type="similarity">
    <text evidence="2">Belongs to the cation transport ATPase (P-type) (TC 3.A.3) family. Type IB subfamily.</text>
</comment>
<dbReference type="AlphaFoldDB" id="A0A841MXV4"/>
<dbReference type="Pfam" id="PF00702">
    <property type="entry name" value="Hydrolase"/>
    <property type="match status" value="1"/>
</dbReference>
<dbReference type="Gene3D" id="3.30.70.100">
    <property type="match status" value="1"/>
</dbReference>
<feature type="transmembrane region" description="Helical" evidence="13">
    <location>
        <begin position="429"/>
        <end position="447"/>
    </location>
</feature>
<dbReference type="InterPro" id="IPR018303">
    <property type="entry name" value="ATPase_P-typ_P_site"/>
</dbReference>
<evidence type="ECO:0000256" key="9">
    <source>
        <dbReference type="ARBA" id="ARBA00022967"/>
    </source>
</evidence>
<dbReference type="InterPro" id="IPR059000">
    <property type="entry name" value="ATPase_P-type_domA"/>
</dbReference>
<keyword evidence="11" id="KW-0406">Ion transport</keyword>
<evidence type="ECO:0000256" key="1">
    <source>
        <dbReference type="ARBA" id="ARBA00004651"/>
    </source>
</evidence>
<keyword evidence="16" id="KW-1185">Reference proteome</keyword>
<evidence type="ECO:0000256" key="4">
    <source>
        <dbReference type="ARBA" id="ARBA00022475"/>
    </source>
</evidence>
<comment type="subcellular location">
    <subcellularLocation>
        <location evidence="1">Cell membrane</location>
        <topology evidence="1">Multi-pass membrane protein</topology>
    </subcellularLocation>
</comment>
<keyword evidence="10 13" id="KW-1133">Transmembrane helix</keyword>
<dbReference type="Pfam" id="PF00403">
    <property type="entry name" value="HMA"/>
    <property type="match status" value="1"/>
</dbReference>
<evidence type="ECO:0000256" key="6">
    <source>
        <dbReference type="ARBA" id="ARBA00022692"/>
    </source>
</evidence>
<dbReference type="PRINTS" id="PR00943">
    <property type="entry name" value="CUATPASE"/>
</dbReference>
<accession>A0A841MXV4</accession>
<dbReference type="PANTHER" id="PTHR43520:SF5">
    <property type="entry name" value="CATION-TRANSPORTING P-TYPE ATPASE-RELATED"/>
    <property type="match status" value="1"/>
</dbReference>
<feature type="transmembrane region" description="Helical" evidence="13">
    <location>
        <begin position="749"/>
        <end position="770"/>
    </location>
</feature>
<evidence type="ECO:0000256" key="2">
    <source>
        <dbReference type="ARBA" id="ARBA00006024"/>
    </source>
</evidence>
<evidence type="ECO:0000256" key="3">
    <source>
        <dbReference type="ARBA" id="ARBA00022448"/>
    </source>
</evidence>
<evidence type="ECO:0000256" key="13">
    <source>
        <dbReference type="SAM" id="Phobius"/>
    </source>
</evidence>
<protein>
    <submittedName>
        <fullName evidence="15">Cu+-exporting ATPase</fullName>
    </submittedName>
</protein>
<dbReference type="InterPro" id="IPR023214">
    <property type="entry name" value="HAD_sf"/>
</dbReference>
<dbReference type="InterPro" id="IPR036163">
    <property type="entry name" value="HMA_dom_sf"/>
</dbReference>
<dbReference type="Gene3D" id="2.70.150.10">
    <property type="entry name" value="Calcium-transporting ATPase, cytoplasmic transduction domain A"/>
    <property type="match status" value="1"/>
</dbReference>
<dbReference type="InterPro" id="IPR023299">
    <property type="entry name" value="ATPase_P-typ_cyto_dom_N"/>
</dbReference>
<evidence type="ECO:0000256" key="12">
    <source>
        <dbReference type="ARBA" id="ARBA00023136"/>
    </source>
</evidence>
<dbReference type="GO" id="GO:0005524">
    <property type="term" value="F:ATP binding"/>
    <property type="evidence" value="ECO:0007669"/>
    <property type="project" value="InterPro"/>
</dbReference>